<dbReference type="KEGG" id="dalk:DSCA_17190"/>
<dbReference type="PANTHER" id="PTHR43065:SF46">
    <property type="entry name" value="C4-DICARBOXYLATE TRANSPORT SENSOR PROTEIN DCTB"/>
    <property type="match status" value="1"/>
</dbReference>
<dbReference type="PROSITE" id="PS50110">
    <property type="entry name" value="RESPONSE_REGULATORY"/>
    <property type="match status" value="1"/>
</dbReference>
<keyword evidence="3 9" id="KW-0597">Phosphoprotein</keyword>
<gene>
    <name evidence="13" type="ORF">DSCA_17190</name>
</gene>
<evidence type="ECO:0000259" key="11">
    <source>
        <dbReference type="PROSITE" id="PS50109"/>
    </source>
</evidence>
<dbReference type="SMART" id="SM00448">
    <property type="entry name" value="REC"/>
    <property type="match status" value="1"/>
</dbReference>
<keyword evidence="14" id="KW-1185">Reference proteome</keyword>
<evidence type="ECO:0000256" key="4">
    <source>
        <dbReference type="ARBA" id="ARBA00022679"/>
    </source>
</evidence>
<dbReference type="Pfam" id="PF02518">
    <property type="entry name" value="HATPase_c"/>
    <property type="match status" value="1"/>
</dbReference>
<evidence type="ECO:0000256" key="2">
    <source>
        <dbReference type="ARBA" id="ARBA00012438"/>
    </source>
</evidence>
<dbReference type="Gene3D" id="1.10.287.130">
    <property type="match status" value="1"/>
</dbReference>
<keyword evidence="10" id="KW-0472">Membrane</keyword>
<dbReference type="InterPro" id="IPR036890">
    <property type="entry name" value="HATPase_C_sf"/>
</dbReference>
<reference evidence="13 14" key="1">
    <citation type="submission" date="2019-11" db="EMBL/GenBank/DDBJ databases">
        <title>Comparative genomics of hydrocarbon-degrading Desulfosarcina strains.</title>
        <authorList>
            <person name="Watanabe M."/>
            <person name="Kojima H."/>
            <person name="Fukui M."/>
        </authorList>
    </citation>
    <scope>NUCLEOTIDE SEQUENCE [LARGE SCALE GENOMIC DNA]</scope>
    <source>
        <strain evidence="13 14">PL12</strain>
    </source>
</reference>
<keyword evidence="4" id="KW-0808">Transferase</keyword>
<dbReference type="CDD" id="cd00156">
    <property type="entry name" value="REC"/>
    <property type="match status" value="1"/>
</dbReference>
<protein>
    <recommendedName>
        <fullName evidence="2">histidine kinase</fullName>
        <ecNumber evidence="2">2.7.13.3</ecNumber>
    </recommendedName>
</protein>
<dbReference type="InterPro" id="IPR013656">
    <property type="entry name" value="PAS_4"/>
</dbReference>
<feature type="domain" description="Response regulatory" evidence="12">
    <location>
        <begin position="710"/>
        <end position="825"/>
    </location>
</feature>
<dbReference type="PROSITE" id="PS50109">
    <property type="entry name" value="HIS_KIN"/>
    <property type="match status" value="1"/>
</dbReference>
<keyword evidence="8" id="KW-0902">Two-component regulatory system</keyword>
<dbReference type="CDD" id="cd00130">
    <property type="entry name" value="PAS"/>
    <property type="match status" value="1"/>
</dbReference>
<evidence type="ECO:0000313" key="13">
    <source>
        <dbReference type="EMBL" id="BBO67789.1"/>
    </source>
</evidence>
<name>A0A5K7YIT8_9BACT</name>
<feature type="domain" description="Histidine kinase" evidence="11">
    <location>
        <begin position="462"/>
        <end position="689"/>
    </location>
</feature>
<dbReference type="InterPro" id="IPR003661">
    <property type="entry name" value="HisK_dim/P_dom"/>
</dbReference>
<dbReference type="GO" id="GO:0005524">
    <property type="term" value="F:ATP binding"/>
    <property type="evidence" value="ECO:0007669"/>
    <property type="project" value="UniProtKB-KW"/>
</dbReference>
<keyword evidence="10" id="KW-1133">Transmembrane helix</keyword>
<dbReference type="EMBL" id="AP021874">
    <property type="protein sequence ID" value="BBO67789.1"/>
    <property type="molecule type" value="Genomic_DNA"/>
</dbReference>
<dbReference type="Proteomes" id="UP000427906">
    <property type="component" value="Chromosome"/>
</dbReference>
<dbReference type="InterPro" id="IPR011006">
    <property type="entry name" value="CheY-like_superfamily"/>
</dbReference>
<dbReference type="InterPro" id="IPR005467">
    <property type="entry name" value="His_kinase_dom"/>
</dbReference>
<dbReference type="PRINTS" id="PR00344">
    <property type="entry name" value="BCTRLSENSOR"/>
</dbReference>
<dbReference type="RefSeq" id="WP_155316012.1">
    <property type="nucleotide sequence ID" value="NZ_AP021874.1"/>
</dbReference>
<dbReference type="Pfam" id="PF08448">
    <property type="entry name" value="PAS_4"/>
    <property type="match status" value="1"/>
</dbReference>
<dbReference type="SUPFAM" id="SSF47384">
    <property type="entry name" value="Homodimeric domain of signal transducing histidine kinase"/>
    <property type="match status" value="1"/>
</dbReference>
<evidence type="ECO:0000256" key="10">
    <source>
        <dbReference type="SAM" id="Phobius"/>
    </source>
</evidence>
<dbReference type="InterPro" id="IPR001789">
    <property type="entry name" value="Sig_transdc_resp-reg_receiver"/>
</dbReference>
<comment type="catalytic activity">
    <reaction evidence="1">
        <text>ATP + protein L-histidine = ADP + protein N-phospho-L-histidine.</text>
        <dbReference type="EC" id="2.7.13.3"/>
    </reaction>
</comment>
<dbReference type="EC" id="2.7.13.3" evidence="2"/>
<evidence type="ECO:0000256" key="5">
    <source>
        <dbReference type="ARBA" id="ARBA00022741"/>
    </source>
</evidence>
<dbReference type="SUPFAM" id="SSF55785">
    <property type="entry name" value="PYP-like sensor domain (PAS domain)"/>
    <property type="match status" value="1"/>
</dbReference>
<organism evidence="13 14">
    <name type="scientific">Desulfosarcina alkanivorans</name>
    <dbReference type="NCBI Taxonomy" id="571177"/>
    <lineage>
        <taxon>Bacteria</taxon>
        <taxon>Pseudomonadati</taxon>
        <taxon>Thermodesulfobacteriota</taxon>
        <taxon>Desulfobacteria</taxon>
        <taxon>Desulfobacterales</taxon>
        <taxon>Desulfosarcinaceae</taxon>
        <taxon>Desulfosarcina</taxon>
    </lineage>
</organism>
<evidence type="ECO:0000259" key="12">
    <source>
        <dbReference type="PROSITE" id="PS50110"/>
    </source>
</evidence>
<dbReference type="Gene3D" id="3.40.190.10">
    <property type="entry name" value="Periplasmic binding protein-like II"/>
    <property type="match status" value="2"/>
</dbReference>
<dbReference type="SMART" id="SM00062">
    <property type="entry name" value="PBPb"/>
    <property type="match status" value="1"/>
</dbReference>
<dbReference type="SMART" id="SM00388">
    <property type="entry name" value="HisKA"/>
    <property type="match status" value="1"/>
</dbReference>
<dbReference type="AlphaFoldDB" id="A0A5K7YIT8"/>
<dbReference type="InterPro" id="IPR000014">
    <property type="entry name" value="PAS"/>
</dbReference>
<evidence type="ECO:0000256" key="8">
    <source>
        <dbReference type="ARBA" id="ARBA00023012"/>
    </source>
</evidence>
<evidence type="ECO:0000256" key="1">
    <source>
        <dbReference type="ARBA" id="ARBA00000085"/>
    </source>
</evidence>
<accession>A0A5K7YIT8</accession>
<dbReference type="Pfam" id="PF00072">
    <property type="entry name" value="Response_reg"/>
    <property type="match status" value="1"/>
</dbReference>
<dbReference type="InterPro" id="IPR036097">
    <property type="entry name" value="HisK_dim/P_sf"/>
</dbReference>
<dbReference type="SUPFAM" id="SSF53850">
    <property type="entry name" value="Periplasmic binding protein-like II"/>
    <property type="match status" value="1"/>
</dbReference>
<evidence type="ECO:0000256" key="9">
    <source>
        <dbReference type="PROSITE-ProRule" id="PRU00169"/>
    </source>
</evidence>
<evidence type="ECO:0000256" key="6">
    <source>
        <dbReference type="ARBA" id="ARBA00022777"/>
    </source>
</evidence>
<dbReference type="OrthoDB" id="45683at2"/>
<dbReference type="CDD" id="cd00082">
    <property type="entry name" value="HisKA"/>
    <property type="match status" value="1"/>
</dbReference>
<feature type="modified residue" description="4-aspartylphosphate" evidence="9">
    <location>
        <position position="759"/>
    </location>
</feature>
<evidence type="ECO:0000256" key="7">
    <source>
        <dbReference type="ARBA" id="ARBA00022840"/>
    </source>
</evidence>
<keyword evidence="7" id="KW-0067">ATP-binding</keyword>
<feature type="transmembrane region" description="Helical" evidence="10">
    <location>
        <begin position="274"/>
        <end position="293"/>
    </location>
</feature>
<dbReference type="Pfam" id="PF00512">
    <property type="entry name" value="HisKA"/>
    <property type="match status" value="1"/>
</dbReference>
<dbReference type="Gene3D" id="3.40.50.2300">
    <property type="match status" value="1"/>
</dbReference>
<evidence type="ECO:0000313" key="14">
    <source>
        <dbReference type="Proteomes" id="UP000427906"/>
    </source>
</evidence>
<keyword evidence="6" id="KW-0418">Kinase</keyword>
<dbReference type="SMART" id="SM00387">
    <property type="entry name" value="HATPase_c"/>
    <property type="match status" value="1"/>
</dbReference>
<dbReference type="Gene3D" id="3.30.565.10">
    <property type="entry name" value="Histidine kinase-like ATPase, C-terminal domain"/>
    <property type="match status" value="1"/>
</dbReference>
<dbReference type="Gene3D" id="3.30.450.20">
    <property type="entry name" value="PAS domain"/>
    <property type="match status" value="1"/>
</dbReference>
<proteinExistence type="predicted"/>
<dbReference type="SUPFAM" id="SSF55874">
    <property type="entry name" value="ATPase domain of HSP90 chaperone/DNA topoisomerase II/histidine kinase"/>
    <property type="match status" value="1"/>
</dbReference>
<dbReference type="SUPFAM" id="SSF52172">
    <property type="entry name" value="CheY-like"/>
    <property type="match status" value="1"/>
</dbReference>
<keyword evidence="10" id="KW-0812">Transmembrane</keyword>
<dbReference type="NCBIfam" id="TIGR00229">
    <property type="entry name" value="sensory_box"/>
    <property type="match status" value="1"/>
</dbReference>
<dbReference type="InterPro" id="IPR001638">
    <property type="entry name" value="Solute-binding_3/MltF_N"/>
</dbReference>
<dbReference type="InterPro" id="IPR003594">
    <property type="entry name" value="HATPase_dom"/>
</dbReference>
<keyword evidence="5" id="KW-0547">Nucleotide-binding</keyword>
<dbReference type="InterPro" id="IPR035965">
    <property type="entry name" value="PAS-like_dom_sf"/>
</dbReference>
<evidence type="ECO:0000256" key="3">
    <source>
        <dbReference type="ARBA" id="ARBA00022553"/>
    </source>
</evidence>
<dbReference type="GO" id="GO:0000155">
    <property type="term" value="F:phosphorelay sensor kinase activity"/>
    <property type="evidence" value="ECO:0007669"/>
    <property type="project" value="InterPro"/>
</dbReference>
<dbReference type="InterPro" id="IPR004358">
    <property type="entry name" value="Sig_transdc_His_kin-like_C"/>
</dbReference>
<dbReference type="Pfam" id="PF00497">
    <property type="entry name" value="SBP_bac_3"/>
    <property type="match status" value="1"/>
</dbReference>
<sequence length="827" mass="92939">MTLYKHMKLYYEISVRAASLFLLAGFFPLLFTPVADAAKTVRVGVYDNKPLVFIDKNGKPKGIFIDLLEHVASEEEWDLEYVPGPWPDCLDRLDSGDIDIMTAIAYSEAREKKYNFTYETVITNWGQVYVPKKSEITSVLDLASKKIAVKMEDIHFLGLRELTSKFNMECRFIEADRYDTVFELIEAGRVHAGVVNRLFGVRNQPNFLVKETPIMFNPIEVRFAAPKKTGLEYLSTIDIHLRRMQIEKESFYSKTINNWLMAPAVWIMPAALKYILAGVGLILILFVTMNVTLRIKVKKRTRELFSANLKMKAEVETRKKAEEELIKYERIVATSTDHMAMIDLNYSYQAVNDAALIAVGKNREEVIGEKIWTLINGVFSRKTHKQRLDRAFSGQVVNYRTWMEFPYLGRRYMDVVYTPYRQSDNKIAGCVINLRDITERHELELKLENAKKMEFMGTIAGGVAHDLNNILTGIVSYPELLLMQLPEDSPLIQPIETIKKSGEKAAVVVQDLLTLARRGVANKQPVALNHIISHFLSSPECKKILSFHPHVHIKTDLFERVKPISGSSVHLSKTVMNLVSNAAEAMPNGGEIKIATRNIHLENATIGNTGGIDGDYVRLEIRDSGMGISQKDLDKIFEPFYTKKVMGRSGTGLGLTVVWGTVMDHYGHIDVKSDAHSGSAFNLYFPVSNEAVPLFTHETGAKKYSGKGETILVVDDVKEQRDIAAAILTELKYVVTAVSSGEAAISYIKQQSVDLVILDMLMPPGMDGLTTYEEILKLCPGQKAIIASGFAETDRVKKALNMGVGQFIKKPYTIADVGLSVKNELRK</sequence>
<dbReference type="PANTHER" id="PTHR43065">
    <property type="entry name" value="SENSOR HISTIDINE KINASE"/>
    <property type="match status" value="1"/>
</dbReference>